<dbReference type="EMBL" id="JAJA02000001">
    <property type="protein sequence ID" value="KWS05609.1"/>
    <property type="molecule type" value="Genomic_DNA"/>
</dbReference>
<evidence type="ECO:0000313" key="3">
    <source>
        <dbReference type="Proteomes" id="UP000023435"/>
    </source>
</evidence>
<protein>
    <submittedName>
        <fullName evidence="2">CopG protein</fullName>
    </submittedName>
</protein>
<evidence type="ECO:0000313" key="2">
    <source>
        <dbReference type="EMBL" id="KWS05609.1"/>
    </source>
</evidence>
<dbReference type="Proteomes" id="UP000023435">
    <property type="component" value="Unassembled WGS sequence"/>
</dbReference>
<dbReference type="PROSITE" id="PS51257">
    <property type="entry name" value="PROKAR_LIPOPROTEIN"/>
    <property type="match status" value="1"/>
</dbReference>
<reference evidence="2 3" key="1">
    <citation type="journal article" date="2014" name="Genome Announc.">
        <title>Draft Genome Sequence of Lysobacter capsici AZ78, a Bacterium Antagonistic to Plant-Pathogenic Oomycetes.</title>
        <authorList>
            <person name="Puopolo G."/>
            <person name="Sonego P."/>
            <person name="Engelen K."/>
            <person name="Pertot I."/>
        </authorList>
    </citation>
    <scope>NUCLEOTIDE SEQUENCE [LARGE SCALE GENOMIC DNA]</scope>
    <source>
        <strain evidence="2 3">AZ78</strain>
    </source>
</reference>
<dbReference type="Pfam" id="PF04214">
    <property type="entry name" value="DUF411"/>
    <property type="match status" value="1"/>
</dbReference>
<name>A0A108UAL3_9GAMM</name>
<proteinExistence type="predicted"/>
<organism evidence="2 3">
    <name type="scientific">Lysobacter capsici AZ78</name>
    <dbReference type="NCBI Taxonomy" id="1444315"/>
    <lineage>
        <taxon>Bacteria</taxon>
        <taxon>Pseudomonadati</taxon>
        <taxon>Pseudomonadota</taxon>
        <taxon>Gammaproteobacteria</taxon>
        <taxon>Lysobacterales</taxon>
        <taxon>Lysobacteraceae</taxon>
        <taxon>Lysobacter</taxon>
    </lineage>
</organism>
<comment type="caution">
    <text evidence="2">The sequence shown here is derived from an EMBL/GenBank/DDBJ whole genome shotgun (WGS) entry which is preliminary data.</text>
</comment>
<sequence length="181" mass="19013">MRMSHAAGRSLLLAIGLALSACARPPETALAATPVPATASASAHQSAVADTLPRVLVHKSPTCGCCGLWVDRLRQAGFPVEVRDQDNIHPIKERLGIPFGKGSCHTAQIDGYVIEGHVPVEDIKRLLAERPQARGLTLPGMPAGSPGMEMPDGRVEPYTVELIATDGSTRPFAQHGGAGSR</sequence>
<accession>A0A108UAL3</accession>
<gene>
    <name evidence="2" type="ORF">AZ78_3161</name>
</gene>
<keyword evidence="3" id="KW-1185">Reference proteome</keyword>
<keyword evidence="1" id="KW-0732">Signal</keyword>
<feature type="signal peptide" evidence="1">
    <location>
        <begin position="1"/>
        <end position="23"/>
    </location>
</feature>
<dbReference type="InterPro" id="IPR007332">
    <property type="entry name" value="DUF411"/>
</dbReference>
<evidence type="ECO:0000256" key="1">
    <source>
        <dbReference type="SAM" id="SignalP"/>
    </source>
</evidence>
<feature type="chain" id="PRO_5007131804" evidence="1">
    <location>
        <begin position="24"/>
        <end position="181"/>
    </location>
</feature>
<dbReference type="AlphaFoldDB" id="A0A108UAL3"/>